<dbReference type="PROSITE" id="PS51007">
    <property type="entry name" value="CYTC"/>
    <property type="match status" value="1"/>
</dbReference>
<evidence type="ECO:0000256" key="5">
    <source>
        <dbReference type="ARBA" id="ARBA00023004"/>
    </source>
</evidence>
<evidence type="ECO:0000259" key="8">
    <source>
        <dbReference type="PROSITE" id="PS51007"/>
    </source>
</evidence>
<organism evidence="9 10">
    <name type="scientific">Candidatus Contendobacter odensis Run_B_J11</name>
    <dbReference type="NCBI Taxonomy" id="1400861"/>
    <lineage>
        <taxon>Bacteria</taxon>
        <taxon>Pseudomonadati</taxon>
        <taxon>Pseudomonadota</taxon>
        <taxon>Gammaproteobacteria</taxon>
        <taxon>Candidatus Competibacteraceae</taxon>
        <taxon>Candidatus Contendibacter</taxon>
    </lineage>
</organism>
<evidence type="ECO:0000256" key="6">
    <source>
        <dbReference type="PROSITE-ProRule" id="PRU00433"/>
    </source>
</evidence>
<keyword evidence="4" id="KW-0249">Electron transport</keyword>
<dbReference type="GO" id="GO:0009055">
    <property type="term" value="F:electron transfer activity"/>
    <property type="evidence" value="ECO:0007669"/>
    <property type="project" value="InterPro"/>
</dbReference>
<feature type="domain" description="Cytochrome c" evidence="8">
    <location>
        <begin position="72"/>
        <end position="152"/>
    </location>
</feature>
<keyword evidence="1" id="KW-0813">Transport</keyword>
<gene>
    <name evidence="9" type="ORF">BN874_2590006</name>
</gene>
<dbReference type="PRINTS" id="PR00607">
    <property type="entry name" value="CYTCHROMECIE"/>
</dbReference>
<dbReference type="GO" id="GO:0005506">
    <property type="term" value="F:iron ion binding"/>
    <property type="evidence" value="ECO:0007669"/>
    <property type="project" value="InterPro"/>
</dbReference>
<keyword evidence="2 6" id="KW-0349">Heme</keyword>
<evidence type="ECO:0000256" key="4">
    <source>
        <dbReference type="ARBA" id="ARBA00022982"/>
    </source>
</evidence>
<evidence type="ECO:0000256" key="7">
    <source>
        <dbReference type="SAM" id="Phobius"/>
    </source>
</evidence>
<keyword evidence="10" id="KW-1185">Reference proteome</keyword>
<keyword evidence="7" id="KW-0812">Transmembrane</keyword>
<keyword evidence="7" id="KW-0472">Membrane</keyword>
<dbReference type="InterPro" id="IPR009056">
    <property type="entry name" value="Cyt_c-like_dom"/>
</dbReference>
<name>A0A7U7GCD4_9GAMM</name>
<feature type="transmembrane region" description="Helical" evidence="7">
    <location>
        <begin position="20"/>
        <end position="41"/>
    </location>
</feature>
<dbReference type="Gene3D" id="1.10.760.10">
    <property type="entry name" value="Cytochrome c-like domain"/>
    <property type="match status" value="1"/>
</dbReference>
<reference evidence="9 10" key="1">
    <citation type="journal article" date="2014" name="ISME J.">
        <title>Candidatus Competibacter-lineage genomes retrieved from metagenomes reveal functional metabolic diversity.</title>
        <authorList>
            <person name="McIlroy S.J."/>
            <person name="Albertsen M."/>
            <person name="Andresen E.K."/>
            <person name="Saunders A.M."/>
            <person name="Kristiansen R."/>
            <person name="Stokholm-Bjerregaard M."/>
            <person name="Nielsen K.L."/>
            <person name="Nielsen P.H."/>
        </authorList>
    </citation>
    <scope>NUCLEOTIDE SEQUENCE [LARGE SCALE GENOMIC DNA]</scope>
    <source>
        <strain evidence="9 10">Run_B_J11</strain>
    </source>
</reference>
<dbReference type="AlphaFoldDB" id="A0A7U7GCD4"/>
<keyword evidence="3 6" id="KW-0479">Metal-binding</keyword>
<dbReference type="InterPro" id="IPR036909">
    <property type="entry name" value="Cyt_c-like_dom_sf"/>
</dbReference>
<dbReference type="PANTHER" id="PTHR40942">
    <property type="match status" value="1"/>
</dbReference>
<evidence type="ECO:0000256" key="1">
    <source>
        <dbReference type="ARBA" id="ARBA00022448"/>
    </source>
</evidence>
<evidence type="ECO:0000256" key="2">
    <source>
        <dbReference type="ARBA" id="ARBA00022617"/>
    </source>
</evidence>
<accession>A0A7U7GCD4</accession>
<evidence type="ECO:0000256" key="3">
    <source>
        <dbReference type="ARBA" id="ARBA00022723"/>
    </source>
</evidence>
<proteinExistence type="predicted"/>
<dbReference type="SUPFAM" id="SSF46626">
    <property type="entry name" value="Cytochrome c"/>
    <property type="match status" value="1"/>
</dbReference>
<dbReference type="GO" id="GO:0020037">
    <property type="term" value="F:heme binding"/>
    <property type="evidence" value="ECO:0007669"/>
    <property type="project" value="InterPro"/>
</dbReference>
<dbReference type="Pfam" id="PF13442">
    <property type="entry name" value="Cytochrome_CBB3"/>
    <property type="match status" value="1"/>
</dbReference>
<evidence type="ECO:0000313" key="10">
    <source>
        <dbReference type="Proteomes" id="UP000019184"/>
    </source>
</evidence>
<dbReference type="RefSeq" id="WP_051497748.1">
    <property type="nucleotide sequence ID" value="NZ_CBTK010000178.1"/>
</dbReference>
<keyword evidence="7" id="KW-1133">Transmembrane helix</keyword>
<sequence>MNLQTDKSVVTTSVALLSGLALLATVLFMVAALMGVVNSVAPDDGLRKQASVVERIKPVARVSFEQPKPAIAVKLSGQEVYNKVCAACHAVGVLNAPKVGAKDQWDPRVAQGLDTLVTHAVTGIRAMPAKGGNPALTEANIRESIVYMLGETGIKTEATPVAADAPK</sequence>
<protein>
    <recommendedName>
        <fullName evidence="8">Cytochrome c domain-containing protein</fullName>
    </recommendedName>
</protein>
<dbReference type="OrthoDB" id="9814708at2"/>
<dbReference type="EMBL" id="CBTK010000178">
    <property type="protein sequence ID" value="CDH45566.1"/>
    <property type="molecule type" value="Genomic_DNA"/>
</dbReference>
<keyword evidence="5 6" id="KW-0408">Iron</keyword>
<dbReference type="PANTHER" id="PTHR40942:SF4">
    <property type="entry name" value="CYTOCHROME C5"/>
    <property type="match status" value="1"/>
</dbReference>
<evidence type="ECO:0000313" key="9">
    <source>
        <dbReference type="EMBL" id="CDH45566.1"/>
    </source>
</evidence>
<dbReference type="InterPro" id="IPR002323">
    <property type="entry name" value="Cyt_CIE"/>
</dbReference>
<dbReference type="Proteomes" id="UP000019184">
    <property type="component" value="Unassembled WGS sequence"/>
</dbReference>
<comment type="caution">
    <text evidence="9">The sequence shown here is derived from an EMBL/GenBank/DDBJ whole genome shotgun (WGS) entry which is preliminary data.</text>
</comment>